<keyword evidence="3" id="KW-1185">Reference proteome</keyword>
<proteinExistence type="predicted"/>
<dbReference type="Proteomes" id="UP000822476">
    <property type="component" value="Unassembled WGS sequence"/>
</dbReference>
<dbReference type="InterPro" id="IPR013087">
    <property type="entry name" value="Znf_C2H2_type"/>
</dbReference>
<reference evidence="2" key="1">
    <citation type="submission" date="2019-07" db="EMBL/GenBank/DDBJ databases">
        <title>Annotation for the trematode Paragonimus miyazaki's.</title>
        <authorList>
            <person name="Choi Y.-J."/>
        </authorList>
    </citation>
    <scope>NUCLEOTIDE SEQUENCE</scope>
    <source>
        <strain evidence="2">Japan</strain>
    </source>
</reference>
<organism evidence="2 3">
    <name type="scientific">Paragonimus skrjabini miyazakii</name>
    <dbReference type="NCBI Taxonomy" id="59628"/>
    <lineage>
        <taxon>Eukaryota</taxon>
        <taxon>Metazoa</taxon>
        <taxon>Spiralia</taxon>
        <taxon>Lophotrochozoa</taxon>
        <taxon>Platyhelminthes</taxon>
        <taxon>Trematoda</taxon>
        <taxon>Digenea</taxon>
        <taxon>Plagiorchiida</taxon>
        <taxon>Troglotremata</taxon>
        <taxon>Troglotrematidae</taxon>
        <taxon>Paragonimus</taxon>
    </lineage>
</organism>
<dbReference type="AlphaFoldDB" id="A0A8S9YHP8"/>
<dbReference type="OrthoDB" id="6266907at2759"/>
<sequence>MKHSSASTGDNSSFMETATHFPCLLCSLGFLSSSDVKRHLAGHERNPTAHLAHLINAIGFKCRDCAAQFNSRHRRCVHLAEFYDEKLASKPQSQYDWSKLGGVTLMSMASALSCPGETKK</sequence>
<protein>
    <recommendedName>
        <fullName evidence="1">C2H2-type domain-containing protein</fullName>
    </recommendedName>
</protein>
<gene>
    <name evidence="2" type="ORF">EG68_11823</name>
</gene>
<accession>A0A8S9YHP8</accession>
<feature type="domain" description="C2H2-type" evidence="1">
    <location>
        <begin position="23"/>
        <end position="43"/>
    </location>
</feature>
<dbReference type="PROSITE" id="PS00028">
    <property type="entry name" value="ZINC_FINGER_C2H2_1"/>
    <property type="match status" value="1"/>
</dbReference>
<evidence type="ECO:0000313" key="2">
    <source>
        <dbReference type="EMBL" id="KAF7250146.1"/>
    </source>
</evidence>
<dbReference type="EMBL" id="JTDE01005316">
    <property type="protein sequence ID" value="KAF7250146.1"/>
    <property type="molecule type" value="Genomic_DNA"/>
</dbReference>
<comment type="caution">
    <text evidence="2">The sequence shown here is derived from an EMBL/GenBank/DDBJ whole genome shotgun (WGS) entry which is preliminary data.</text>
</comment>
<dbReference type="Gene3D" id="3.30.160.60">
    <property type="entry name" value="Classic Zinc Finger"/>
    <property type="match status" value="1"/>
</dbReference>
<name>A0A8S9YHP8_9TREM</name>
<evidence type="ECO:0000259" key="1">
    <source>
        <dbReference type="PROSITE" id="PS00028"/>
    </source>
</evidence>
<evidence type="ECO:0000313" key="3">
    <source>
        <dbReference type="Proteomes" id="UP000822476"/>
    </source>
</evidence>